<feature type="domain" description="Nitrite/Sulfite reductase ferredoxin-like" evidence="8">
    <location>
        <begin position="47"/>
        <end position="112"/>
    </location>
</feature>
<dbReference type="Gene3D" id="3.30.413.10">
    <property type="entry name" value="Sulfite Reductase Hemoprotein, domain 1"/>
    <property type="match status" value="2"/>
</dbReference>
<dbReference type="InterPro" id="IPR051329">
    <property type="entry name" value="NIR_SIR_4Fe-4S"/>
</dbReference>
<evidence type="ECO:0000256" key="2">
    <source>
        <dbReference type="ARBA" id="ARBA00022617"/>
    </source>
</evidence>
<evidence type="ECO:0000259" key="8">
    <source>
        <dbReference type="Pfam" id="PF03460"/>
    </source>
</evidence>
<proteinExistence type="predicted"/>
<keyword evidence="3" id="KW-0479">Metal-binding</keyword>
<dbReference type="EMBL" id="JASJOS010000007">
    <property type="protein sequence ID" value="MDJ1482255.1"/>
    <property type="molecule type" value="Genomic_DNA"/>
</dbReference>
<dbReference type="Pfam" id="PF05168">
    <property type="entry name" value="HEPN"/>
    <property type="match status" value="1"/>
</dbReference>
<dbReference type="GO" id="GO:0016491">
    <property type="term" value="F:oxidoreductase activity"/>
    <property type="evidence" value="ECO:0007669"/>
    <property type="project" value="UniProtKB-KW"/>
</dbReference>
<evidence type="ECO:0000256" key="6">
    <source>
        <dbReference type="ARBA" id="ARBA00023014"/>
    </source>
</evidence>
<evidence type="ECO:0000256" key="5">
    <source>
        <dbReference type="ARBA" id="ARBA00023004"/>
    </source>
</evidence>
<organism evidence="10 11">
    <name type="scientific">Xanthocytophaga flava</name>
    <dbReference type="NCBI Taxonomy" id="3048013"/>
    <lineage>
        <taxon>Bacteria</taxon>
        <taxon>Pseudomonadati</taxon>
        <taxon>Bacteroidota</taxon>
        <taxon>Cytophagia</taxon>
        <taxon>Cytophagales</taxon>
        <taxon>Rhodocytophagaceae</taxon>
        <taxon>Xanthocytophaga</taxon>
    </lineage>
</organism>
<dbReference type="RefSeq" id="WP_313981129.1">
    <property type="nucleotide sequence ID" value="NZ_JASJOS010000007.1"/>
</dbReference>
<dbReference type="SUPFAM" id="SSF56014">
    <property type="entry name" value="Nitrite and sulphite reductase 4Fe-4S domain-like"/>
    <property type="match status" value="2"/>
</dbReference>
<dbReference type="Pfam" id="PF01077">
    <property type="entry name" value="NIR_SIR"/>
    <property type="match status" value="2"/>
</dbReference>
<evidence type="ECO:0000259" key="9">
    <source>
        <dbReference type="Pfam" id="PF05168"/>
    </source>
</evidence>
<gene>
    <name evidence="10" type="ORF">QNI16_17250</name>
</gene>
<dbReference type="Gene3D" id="3.90.480.10">
    <property type="entry name" value="Sulfite Reductase Hemoprotein,Domain 2"/>
    <property type="match status" value="1"/>
</dbReference>
<keyword evidence="2" id="KW-0349">Heme</keyword>
<feature type="domain" description="Nitrite/sulphite reductase 4Fe-4S" evidence="7">
    <location>
        <begin position="406"/>
        <end position="549"/>
    </location>
</feature>
<dbReference type="PANTHER" id="PTHR32439">
    <property type="entry name" value="FERREDOXIN--NITRITE REDUCTASE, CHLOROPLASTIC"/>
    <property type="match status" value="1"/>
</dbReference>
<keyword evidence="6" id="KW-0411">Iron-sulfur</keyword>
<accession>A0AAE3QRM9</accession>
<evidence type="ECO:0000256" key="3">
    <source>
        <dbReference type="ARBA" id="ARBA00022723"/>
    </source>
</evidence>
<reference evidence="10" key="1">
    <citation type="submission" date="2023-05" db="EMBL/GenBank/DDBJ databases">
        <authorList>
            <person name="Zhang X."/>
        </authorList>
    </citation>
    <scope>NUCLEOTIDE SEQUENCE</scope>
    <source>
        <strain evidence="10">YF14B1</strain>
    </source>
</reference>
<protein>
    <submittedName>
        <fullName evidence="10">HEPN domain-containing protein</fullName>
    </submittedName>
</protein>
<evidence type="ECO:0000256" key="1">
    <source>
        <dbReference type="ARBA" id="ARBA00022485"/>
    </source>
</evidence>
<feature type="domain" description="HEPN" evidence="9">
    <location>
        <begin position="593"/>
        <end position="660"/>
    </location>
</feature>
<dbReference type="PANTHER" id="PTHR32439:SF9">
    <property type="entry name" value="BLR3264 PROTEIN"/>
    <property type="match status" value="1"/>
</dbReference>
<dbReference type="InterPro" id="IPR007842">
    <property type="entry name" value="HEPN_dom"/>
</dbReference>
<evidence type="ECO:0000259" key="7">
    <source>
        <dbReference type="Pfam" id="PF01077"/>
    </source>
</evidence>
<dbReference type="GO" id="GO:0046872">
    <property type="term" value="F:metal ion binding"/>
    <property type="evidence" value="ECO:0007669"/>
    <property type="project" value="UniProtKB-KW"/>
</dbReference>
<dbReference type="InterPro" id="IPR036136">
    <property type="entry name" value="Nit/Sulf_reduc_fer-like_dom_sf"/>
</dbReference>
<dbReference type="GO" id="GO:0020037">
    <property type="term" value="F:heme binding"/>
    <property type="evidence" value="ECO:0007669"/>
    <property type="project" value="InterPro"/>
</dbReference>
<name>A0AAE3QRM9_9BACT</name>
<comment type="caution">
    <text evidence="10">The sequence shown here is derived from an EMBL/GenBank/DDBJ whole genome shotgun (WGS) entry which is preliminary data.</text>
</comment>
<evidence type="ECO:0000256" key="4">
    <source>
        <dbReference type="ARBA" id="ARBA00023002"/>
    </source>
</evidence>
<keyword evidence="1" id="KW-0004">4Fe-4S</keyword>
<dbReference type="AlphaFoldDB" id="A0AAE3QRM9"/>
<keyword evidence="4" id="KW-0560">Oxidoreductase</keyword>
<dbReference type="Pfam" id="PF03460">
    <property type="entry name" value="NIR_SIR_ferr"/>
    <property type="match status" value="2"/>
</dbReference>
<keyword evidence="5" id="KW-0408">Iron</keyword>
<feature type="domain" description="Nitrite/Sulfite reductase ferredoxin-like" evidence="8">
    <location>
        <begin position="331"/>
        <end position="396"/>
    </location>
</feature>
<dbReference type="Proteomes" id="UP001241110">
    <property type="component" value="Unassembled WGS sequence"/>
</dbReference>
<evidence type="ECO:0000313" key="10">
    <source>
        <dbReference type="EMBL" id="MDJ1482255.1"/>
    </source>
</evidence>
<dbReference type="Gene3D" id="1.20.120.330">
    <property type="entry name" value="Nucleotidyltransferases domain 2"/>
    <property type="match status" value="1"/>
</dbReference>
<dbReference type="InterPro" id="IPR045854">
    <property type="entry name" value="NO2/SO3_Rdtase_4Fe4S_sf"/>
</dbReference>
<dbReference type="InterPro" id="IPR006067">
    <property type="entry name" value="NO2/SO3_Rdtase_4Fe4S_dom"/>
</dbReference>
<dbReference type="GO" id="GO:0051539">
    <property type="term" value="F:4 iron, 4 sulfur cluster binding"/>
    <property type="evidence" value="ECO:0007669"/>
    <property type="project" value="UniProtKB-KW"/>
</dbReference>
<evidence type="ECO:0000313" key="11">
    <source>
        <dbReference type="Proteomes" id="UP001241110"/>
    </source>
</evidence>
<feature type="domain" description="Nitrite/sulphite reductase 4Fe-4S" evidence="7">
    <location>
        <begin position="122"/>
        <end position="276"/>
    </location>
</feature>
<dbReference type="SUPFAM" id="SSF55124">
    <property type="entry name" value="Nitrite/Sulfite reductase N-terminal domain-like"/>
    <property type="match status" value="2"/>
</dbReference>
<sequence>MQSFRTELENPLVEKEIIDLEKKIALFREGKIHDEKFRSLRLVRGIYGQRQPGVQMIRIKLPFGKMTVKQMLRIADVSDEYATGNMHLTTRQDVQIHFVSLDKTPELWAKLAHDDITIREACGNTVRNVTASANAGIDPEEPFDVSPYADAMFRYFLRNSISQELGRKFKIAFSSSDKDTGFTFMHDIGLIPKVKIENGKEVRGFKVMLGGGLGAQPYLAFVAYEFLEEDKFIPFTEGVVRIFDRYGERNRRHKARLKFLIEELGFETFMELVAQEQKALKNKSFQVDTTAVGQPEPAPENNIPESAKSLDIAQVTATKKYKDWYATNIFEQKQKGFYGVQIKVHLGDIPTVIVRKLAPIVETYAADDVRVTVNQGLLLKYVRPEYLPYVFAALDEIGLAEPGFDSTADVTACPGTDTCNLAISSSTGISAELERVMNEEYPDLIHNQDIKIKISGCMNGCAQHSACQIGFHGSSVKKGAAVLPALQVMLGGGIEGNGIGSIGDKVIKVPSRRGPDVLRWLINDYEANAADGEYFNNYYRRQGKDYFYKLLKPLANLDNLSPLDYVDWGKTENFETAIGVGECAGVVIDLVSTLFYESEEKLAWAKEAFELQAYADSIYHSYAAMVSSAKAFLLTQNVNCNSQHGIMKDFDTHAVQTGTITLPTDFKTYILQINENEPSEAFATSYMQDAIRFHEQVVAARQRMIMQEA</sequence>
<dbReference type="InterPro" id="IPR005117">
    <property type="entry name" value="NiRdtase/SiRdtase_haem-b_fer"/>
</dbReference>